<dbReference type="HAMAP" id="MF_00396">
    <property type="entry name" value="Cytb6_f_PetM"/>
    <property type="match status" value="1"/>
</dbReference>
<name>A0ABR2CGF7_9ROSI</name>
<evidence type="ECO:0000256" key="4">
    <source>
        <dbReference type="ARBA" id="ARBA00022448"/>
    </source>
</evidence>
<evidence type="ECO:0000256" key="8">
    <source>
        <dbReference type="ARBA" id="ARBA00022982"/>
    </source>
</evidence>
<proteinExistence type="inferred from homology"/>
<keyword evidence="12" id="KW-0503">Monooxygenase</keyword>
<evidence type="ECO:0000256" key="14">
    <source>
        <dbReference type="SAM" id="Phobius"/>
    </source>
</evidence>
<comment type="caution">
    <text evidence="15">The sequence shown here is derived from an EMBL/GenBank/DDBJ whole genome shotgun (WGS) entry which is preliminary data.</text>
</comment>
<dbReference type="Pfam" id="PF00067">
    <property type="entry name" value="p450"/>
    <property type="match status" value="1"/>
</dbReference>
<evidence type="ECO:0000256" key="11">
    <source>
        <dbReference type="ARBA" id="ARBA00023004"/>
    </source>
</evidence>
<keyword evidence="4" id="KW-0813">Transport</keyword>
<dbReference type="InterPro" id="IPR036396">
    <property type="entry name" value="Cyt_P450_sf"/>
</dbReference>
<feature type="transmembrane region" description="Helical" evidence="14">
    <location>
        <begin position="609"/>
        <end position="631"/>
    </location>
</feature>
<keyword evidence="9 14" id="KW-1133">Transmembrane helix</keyword>
<comment type="cofactor">
    <cofactor evidence="1">
        <name>heme</name>
        <dbReference type="ChEBI" id="CHEBI:30413"/>
    </cofactor>
</comment>
<sequence>MDPSSMEEGGDFMLKLISSVVLAGFLALLLHFYNDLLLKPRKLRLKLQNQGIRGPPPSFLYGNIHQMTRIPLQSPQIHNPVISHHWFPTLFPFLHKWTNQYGPVFLYSTGHLQLLCTTDLETVKEIGLHKSLSLGKPSYLTKDRGPLLGQGILSSSGPIWAHQRKVIAPNLFPDKVKGMVNLMVDATISMLKSWESRVEREGGISEIVVDEDLRSLSADIISRACFGSDYSQGEEIFSKLNALQLAMSKVTIGIPGMRFLPTKNNREIWKLQKAVDTSISSVVNRRIKEAAATHDKDLLQMILDGADDFKGLSKERFIVDNCKNMYFAGYETTATTASWTLMLLAAYPDWQARVRAEVLEACKGGLPDANALRNMKTLTMVIQETLRLYPPATFVIRQALEDIDFKGIMIPKDMNIQIPIPALQQSLELWGPDAHQFNPERFGNGIAEACKVPQAYMPFGIGARICSGQHFAMAELKVVLSLLLSKFCFSLSPAYHHSPAFRMVIQPQHGVCLLLQRCIAMATATATYSPPMLAANPKRKTSVPVNYITGLNSFGGLKAHNKVVSLGQSVCIEQSFANFVSSLKAPSKGKGRGGGGGAPSSTCNAVGEIFRIAAIINGLVLVGVAVGFVLLRIEASLEEAES</sequence>
<evidence type="ECO:0000256" key="10">
    <source>
        <dbReference type="ARBA" id="ARBA00023002"/>
    </source>
</evidence>
<evidence type="ECO:0000256" key="3">
    <source>
        <dbReference type="ARBA" id="ARBA00010617"/>
    </source>
</evidence>
<evidence type="ECO:0000256" key="7">
    <source>
        <dbReference type="ARBA" id="ARBA00022723"/>
    </source>
</evidence>
<dbReference type="SUPFAM" id="SSF103441">
    <property type="entry name" value="PetM subunit of the cytochrome b6f complex"/>
    <property type="match status" value="1"/>
</dbReference>
<dbReference type="Pfam" id="PF08041">
    <property type="entry name" value="PetM"/>
    <property type="match status" value="1"/>
</dbReference>
<reference evidence="15 16" key="1">
    <citation type="journal article" date="2024" name="G3 (Bethesda)">
        <title>Genome assembly of Hibiscus sabdariffa L. provides insights into metabolisms of medicinal natural products.</title>
        <authorList>
            <person name="Kim T."/>
        </authorList>
    </citation>
    <scope>NUCLEOTIDE SEQUENCE [LARGE SCALE GENOMIC DNA]</scope>
    <source>
        <strain evidence="15">TK-2024</strain>
        <tissue evidence="15">Old leaves</tissue>
    </source>
</reference>
<keyword evidence="16" id="KW-1185">Reference proteome</keyword>
<dbReference type="PRINTS" id="PR00463">
    <property type="entry name" value="EP450I"/>
</dbReference>
<evidence type="ECO:0000313" key="16">
    <source>
        <dbReference type="Proteomes" id="UP001472677"/>
    </source>
</evidence>
<keyword evidence="10" id="KW-0560">Oxidoreductase</keyword>
<dbReference type="InterPro" id="IPR002401">
    <property type="entry name" value="Cyt_P450_E_grp-I"/>
</dbReference>
<keyword evidence="8" id="KW-0249">Electron transport</keyword>
<keyword evidence="6 14" id="KW-0812">Transmembrane</keyword>
<protein>
    <recommendedName>
        <fullName evidence="17">Cytochrome P450</fullName>
    </recommendedName>
</protein>
<evidence type="ECO:0008006" key="17">
    <source>
        <dbReference type="Google" id="ProtNLM"/>
    </source>
</evidence>
<keyword evidence="7" id="KW-0479">Metal-binding</keyword>
<dbReference type="Gene3D" id="1.10.630.10">
    <property type="entry name" value="Cytochrome P450"/>
    <property type="match status" value="1"/>
</dbReference>
<accession>A0ABR2CGF7</accession>
<dbReference type="SUPFAM" id="SSF48264">
    <property type="entry name" value="Cytochrome P450"/>
    <property type="match status" value="1"/>
</dbReference>
<keyword evidence="13 14" id="KW-0472">Membrane</keyword>
<evidence type="ECO:0000256" key="2">
    <source>
        <dbReference type="ARBA" id="ARBA00004167"/>
    </source>
</evidence>
<dbReference type="PANTHER" id="PTHR24282:SF26">
    <property type="entry name" value="CYTOCHROME P450"/>
    <property type="match status" value="1"/>
</dbReference>
<dbReference type="InterPro" id="IPR001128">
    <property type="entry name" value="Cyt_P450"/>
</dbReference>
<organism evidence="15 16">
    <name type="scientific">Hibiscus sabdariffa</name>
    <name type="common">roselle</name>
    <dbReference type="NCBI Taxonomy" id="183260"/>
    <lineage>
        <taxon>Eukaryota</taxon>
        <taxon>Viridiplantae</taxon>
        <taxon>Streptophyta</taxon>
        <taxon>Embryophyta</taxon>
        <taxon>Tracheophyta</taxon>
        <taxon>Spermatophyta</taxon>
        <taxon>Magnoliopsida</taxon>
        <taxon>eudicotyledons</taxon>
        <taxon>Gunneridae</taxon>
        <taxon>Pentapetalae</taxon>
        <taxon>rosids</taxon>
        <taxon>malvids</taxon>
        <taxon>Malvales</taxon>
        <taxon>Malvaceae</taxon>
        <taxon>Malvoideae</taxon>
        <taxon>Hibiscus</taxon>
    </lineage>
</organism>
<dbReference type="PANTHER" id="PTHR24282">
    <property type="entry name" value="CYTOCHROME P450 FAMILY MEMBER"/>
    <property type="match status" value="1"/>
</dbReference>
<dbReference type="InterPro" id="IPR012595">
    <property type="entry name" value="PetM_cyt_b6/f_cplx_su7"/>
</dbReference>
<keyword evidence="5" id="KW-0349">Heme</keyword>
<evidence type="ECO:0000256" key="6">
    <source>
        <dbReference type="ARBA" id="ARBA00022692"/>
    </source>
</evidence>
<evidence type="ECO:0000313" key="15">
    <source>
        <dbReference type="EMBL" id="KAK8518618.1"/>
    </source>
</evidence>
<comment type="similarity">
    <text evidence="3">Belongs to the cytochrome P450 family.</text>
</comment>
<evidence type="ECO:0000256" key="1">
    <source>
        <dbReference type="ARBA" id="ARBA00001971"/>
    </source>
</evidence>
<dbReference type="InterPro" id="IPR050665">
    <property type="entry name" value="Cytochrome_P450_Monooxygen"/>
</dbReference>
<dbReference type="PRINTS" id="PR00385">
    <property type="entry name" value="P450"/>
</dbReference>
<feature type="transmembrane region" description="Helical" evidence="14">
    <location>
        <begin position="12"/>
        <end position="33"/>
    </location>
</feature>
<dbReference type="Proteomes" id="UP001472677">
    <property type="component" value="Unassembled WGS sequence"/>
</dbReference>
<comment type="subcellular location">
    <subcellularLocation>
        <location evidence="2">Membrane</location>
        <topology evidence="2">Single-pass membrane protein</topology>
    </subcellularLocation>
</comment>
<keyword evidence="11" id="KW-0408">Iron</keyword>
<evidence type="ECO:0000256" key="12">
    <source>
        <dbReference type="ARBA" id="ARBA00023033"/>
    </source>
</evidence>
<evidence type="ECO:0000256" key="5">
    <source>
        <dbReference type="ARBA" id="ARBA00022617"/>
    </source>
</evidence>
<evidence type="ECO:0000256" key="9">
    <source>
        <dbReference type="ARBA" id="ARBA00022989"/>
    </source>
</evidence>
<evidence type="ECO:0000256" key="13">
    <source>
        <dbReference type="ARBA" id="ARBA00023136"/>
    </source>
</evidence>
<dbReference type="EMBL" id="JBBPBM010000052">
    <property type="protein sequence ID" value="KAK8518618.1"/>
    <property type="molecule type" value="Genomic_DNA"/>
</dbReference>
<gene>
    <name evidence="15" type="ORF">V6N12_011867</name>
</gene>